<dbReference type="InterPro" id="IPR037239">
    <property type="entry name" value="OSBP_sf"/>
</dbReference>
<dbReference type="GO" id="GO:0016020">
    <property type="term" value="C:membrane"/>
    <property type="evidence" value="ECO:0007669"/>
    <property type="project" value="TreeGrafter"/>
</dbReference>
<organism evidence="3 4">
    <name type="scientific">Acrasis kona</name>
    <dbReference type="NCBI Taxonomy" id="1008807"/>
    <lineage>
        <taxon>Eukaryota</taxon>
        <taxon>Discoba</taxon>
        <taxon>Heterolobosea</taxon>
        <taxon>Tetramitia</taxon>
        <taxon>Eutetramitia</taxon>
        <taxon>Acrasidae</taxon>
        <taxon>Acrasis</taxon>
    </lineage>
</organism>
<dbReference type="EMBL" id="JAOPGA020000836">
    <property type="protein sequence ID" value="KAL0482251.1"/>
    <property type="molecule type" value="Genomic_DNA"/>
</dbReference>
<dbReference type="PANTHER" id="PTHR10972">
    <property type="entry name" value="OXYSTEROL-BINDING PROTEIN-RELATED"/>
    <property type="match status" value="1"/>
</dbReference>
<evidence type="ECO:0000256" key="1">
    <source>
        <dbReference type="RuleBase" id="RU003844"/>
    </source>
</evidence>
<dbReference type="AlphaFoldDB" id="A0AAW2YZE5"/>
<sequence length="448" mass="51658">MSDSDTSASEHTHDTENLEDIDKYLEENGDDSNVEEAKPIVVENIYEDDQKYNEQEFIYDENDPRTRELEALEGEALSRAKIIMDVVKQLRTGKDLYRISLPSALLAPVSMLEYISNFLVPHSFISRVSKQLEPEQRFTSVLKWWVSNLVGTPRPGIMHCKPYNAVHGEVFAAKFISDDSKTYYISEQVSHHPPVSAVYMWNPQKNFSIVGTLKPKSKFHGNSASNVIEGDITFRIHNLDEEYNIVFPYVVGKGLLWGNQCIEISEQLKITCAKTKFSGTVDFKSKNAVKGSIKKDGKRIYKIHGDLQNKLLIKNASNKKETEFLNAVDVPKLYKYVRPVSTQREFESRKVWHRVTHSIKHKNFDAANVRKVSVEEVQRNLRSERKERNEELQSKYFIQSGDSWKFKFEHPGPYQSGDEKALEQNVDLFATQDHELESIKKNVPDFEE</sequence>
<comment type="caution">
    <text evidence="3">The sequence shown here is derived from an EMBL/GenBank/DDBJ whole genome shotgun (WGS) entry which is preliminary data.</text>
</comment>
<evidence type="ECO:0000313" key="4">
    <source>
        <dbReference type="Proteomes" id="UP001431209"/>
    </source>
</evidence>
<keyword evidence="4" id="KW-1185">Reference proteome</keyword>
<dbReference type="GO" id="GO:0005829">
    <property type="term" value="C:cytosol"/>
    <property type="evidence" value="ECO:0007669"/>
    <property type="project" value="TreeGrafter"/>
</dbReference>
<reference evidence="3 4" key="1">
    <citation type="submission" date="2024-03" db="EMBL/GenBank/DDBJ databases">
        <title>The Acrasis kona genome and developmental transcriptomes reveal deep origins of eukaryotic multicellular pathways.</title>
        <authorList>
            <person name="Sheikh S."/>
            <person name="Fu C.-J."/>
            <person name="Brown M.W."/>
            <person name="Baldauf S.L."/>
        </authorList>
    </citation>
    <scope>NUCLEOTIDE SEQUENCE [LARGE SCALE GENOMIC DNA]</scope>
    <source>
        <strain evidence="3 4">ATCC MYA-3509</strain>
    </source>
</reference>
<dbReference type="PANTHER" id="PTHR10972:SF184">
    <property type="entry name" value="OXYSTEROL-BINDING PROTEIN HOMOLOG 4-RELATED"/>
    <property type="match status" value="1"/>
</dbReference>
<dbReference type="GO" id="GO:0008142">
    <property type="term" value="F:oxysterol binding"/>
    <property type="evidence" value="ECO:0007669"/>
    <property type="project" value="TreeGrafter"/>
</dbReference>
<dbReference type="Gene3D" id="2.40.160.120">
    <property type="match status" value="1"/>
</dbReference>
<evidence type="ECO:0000313" key="3">
    <source>
        <dbReference type="EMBL" id="KAL0482251.1"/>
    </source>
</evidence>
<dbReference type="Pfam" id="PF01237">
    <property type="entry name" value="Oxysterol_BP"/>
    <property type="match status" value="1"/>
</dbReference>
<gene>
    <name evidence="3" type="ORF">AKO1_011137</name>
</gene>
<dbReference type="InterPro" id="IPR018494">
    <property type="entry name" value="Oxysterol-bd_CS"/>
</dbReference>
<feature type="compositionally biased region" description="Basic and acidic residues" evidence="2">
    <location>
        <begin position="8"/>
        <end position="26"/>
    </location>
</feature>
<dbReference type="Gene3D" id="3.30.70.3490">
    <property type="match status" value="1"/>
</dbReference>
<dbReference type="PROSITE" id="PS01013">
    <property type="entry name" value="OSBP"/>
    <property type="match status" value="1"/>
</dbReference>
<evidence type="ECO:0000256" key="2">
    <source>
        <dbReference type="SAM" id="MobiDB-lite"/>
    </source>
</evidence>
<feature type="region of interest" description="Disordered" evidence="2">
    <location>
        <begin position="1"/>
        <end position="37"/>
    </location>
</feature>
<accession>A0AAW2YZE5</accession>
<dbReference type="Proteomes" id="UP001431209">
    <property type="component" value="Unassembled WGS sequence"/>
</dbReference>
<dbReference type="SUPFAM" id="SSF144000">
    <property type="entry name" value="Oxysterol-binding protein-like"/>
    <property type="match status" value="1"/>
</dbReference>
<proteinExistence type="inferred from homology"/>
<dbReference type="InterPro" id="IPR000648">
    <property type="entry name" value="Oxysterol-bd"/>
</dbReference>
<protein>
    <submittedName>
        <fullName evidence="3">Oxysterol-binding protein-related protein</fullName>
    </submittedName>
</protein>
<comment type="similarity">
    <text evidence="1">Belongs to the OSBP family.</text>
</comment>
<name>A0AAW2YZE5_9EUKA</name>